<evidence type="ECO:0000313" key="1">
    <source>
        <dbReference type="EMBL" id="TQD81257.1"/>
    </source>
</evidence>
<dbReference type="EMBL" id="VIEB01000774">
    <property type="protein sequence ID" value="TQD81257.1"/>
    <property type="molecule type" value="Genomic_DNA"/>
</dbReference>
<comment type="caution">
    <text evidence="1">The sequence shown here is derived from an EMBL/GenBank/DDBJ whole genome shotgun (WGS) entry which is preliminary data.</text>
</comment>
<protein>
    <submittedName>
        <fullName evidence="1">Uncharacterized protein</fullName>
    </submittedName>
</protein>
<dbReference type="Proteomes" id="UP000315295">
    <property type="component" value="Unassembled WGS sequence"/>
</dbReference>
<accession>A0A540L454</accession>
<reference evidence="1 2" key="1">
    <citation type="journal article" date="2019" name="G3 (Bethesda)">
        <title>Sequencing of a Wild Apple (Malus baccata) Genome Unravels the Differences Between Cultivated and Wild Apple Species Regarding Disease Resistance and Cold Tolerance.</title>
        <authorList>
            <person name="Chen X."/>
        </authorList>
    </citation>
    <scope>NUCLEOTIDE SEQUENCE [LARGE SCALE GENOMIC DNA]</scope>
    <source>
        <strain evidence="2">cv. Shandingzi</strain>
        <tissue evidence="1">Leaves</tissue>
    </source>
</reference>
<dbReference type="AlphaFoldDB" id="A0A540L454"/>
<proteinExistence type="predicted"/>
<organism evidence="1 2">
    <name type="scientific">Malus baccata</name>
    <name type="common">Siberian crab apple</name>
    <name type="synonym">Pyrus baccata</name>
    <dbReference type="NCBI Taxonomy" id="106549"/>
    <lineage>
        <taxon>Eukaryota</taxon>
        <taxon>Viridiplantae</taxon>
        <taxon>Streptophyta</taxon>
        <taxon>Embryophyta</taxon>
        <taxon>Tracheophyta</taxon>
        <taxon>Spermatophyta</taxon>
        <taxon>Magnoliopsida</taxon>
        <taxon>eudicotyledons</taxon>
        <taxon>Gunneridae</taxon>
        <taxon>Pentapetalae</taxon>
        <taxon>rosids</taxon>
        <taxon>fabids</taxon>
        <taxon>Rosales</taxon>
        <taxon>Rosaceae</taxon>
        <taxon>Amygdaloideae</taxon>
        <taxon>Maleae</taxon>
        <taxon>Malus</taxon>
    </lineage>
</organism>
<keyword evidence="2" id="KW-1185">Reference proteome</keyword>
<sequence length="66" mass="7592">MRMQDDPFTSGKLLSNNVQMLTCYNLPLIHFRQTTLDNIQMLACYNLPLHLQLNFASQSHHPAAAY</sequence>
<name>A0A540L454_MALBA</name>
<evidence type="ECO:0000313" key="2">
    <source>
        <dbReference type="Proteomes" id="UP000315295"/>
    </source>
</evidence>
<gene>
    <name evidence="1" type="ORF">C1H46_033189</name>
</gene>